<dbReference type="SUPFAM" id="SSF46894">
    <property type="entry name" value="C-terminal effector domain of the bipartite response regulators"/>
    <property type="match status" value="1"/>
</dbReference>
<dbReference type="PATRIC" id="fig|135735.6.peg.383"/>
<evidence type="ECO:0000313" key="3">
    <source>
        <dbReference type="EMBL" id="AKO91023.1"/>
    </source>
</evidence>
<keyword evidence="4" id="KW-1185">Reference proteome</keyword>
<gene>
    <name evidence="3" type="ORF">BEH_02130</name>
</gene>
<reference evidence="4" key="2">
    <citation type="submission" date="2015-06" db="EMBL/GenBank/DDBJ databases">
        <title>Genome Sequence of Bacillus endophyticus and Analysis of its Companion Mechanism in the Ketogulonigenium vulgare-Bacillus strain Consortium.</title>
        <authorList>
            <person name="Jia N."/>
            <person name="Du J."/>
            <person name="Ding M.-Z."/>
            <person name="Gao F."/>
            <person name="Yuan Y.-J."/>
        </authorList>
    </citation>
    <scope>NUCLEOTIDE SEQUENCE [LARGE SCALE GENOMIC DNA]</scope>
    <source>
        <strain evidence="4">Hbe603</strain>
    </source>
</reference>
<reference evidence="3 4" key="1">
    <citation type="journal article" date="2015" name="PLoS ONE">
        <title>Genome Sequence of Bacillus endophyticus and Analysis of Its Companion Mechanism in the Ketogulonigenium vulgare-Bacillus Strain Consortium.</title>
        <authorList>
            <person name="Jia N."/>
            <person name="Du J."/>
            <person name="Ding M.Z."/>
            <person name="Gao F."/>
            <person name="Yuan Y.J."/>
        </authorList>
    </citation>
    <scope>NUCLEOTIDE SEQUENCE [LARGE SCALE GENOMIC DNA]</scope>
    <source>
        <strain evidence="3 4">Hbe603</strain>
    </source>
</reference>
<evidence type="ECO:0000256" key="1">
    <source>
        <dbReference type="ARBA" id="ARBA00023015"/>
    </source>
</evidence>
<accession>A0A0H4KRW4</accession>
<dbReference type="Gene3D" id="3.40.50.2300">
    <property type="match status" value="1"/>
</dbReference>
<evidence type="ECO:0000313" key="4">
    <source>
        <dbReference type="Proteomes" id="UP000036202"/>
    </source>
</evidence>
<keyword evidence="2" id="KW-0804">Transcription</keyword>
<dbReference type="EMBL" id="CP011974">
    <property type="protein sequence ID" value="AKO91023.1"/>
    <property type="molecule type" value="Genomic_DNA"/>
</dbReference>
<proteinExistence type="predicted"/>
<accession>A0A2L1FF44</accession>
<protein>
    <recommendedName>
        <fullName evidence="5">HTH luxR-type domain-containing protein</fullName>
    </recommendedName>
</protein>
<dbReference type="Proteomes" id="UP000036202">
    <property type="component" value="Chromosome"/>
</dbReference>
<keyword evidence="1" id="KW-0805">Transcription regulation</keyword>
<dbReference type="InterPro" id="IPR016032">
    <property type="entry name" value="Sig_transdc_resp-reg_C-effctor"/>
</dbReference>
<dbReference type="GO" id="GO:0003677">
    <property type="term" value="F:DNA binding"/>
    <property type="evidence" value="ECO:0007669"/>
    <property type="project" value="InterPro"/>
</dbReference>
<dbReference type="AlphaFoldDB" id="A0A0H4KRW4"/>
<organism evidence="3 4">
    <name type="scientific">Priestia filamentosa</name>
    <dbReference type="NCBI Taxonomy" id="1402861"/>
    <lineage>
        <taxon>Bacteria</taxon>
        <taxon>Bacillati</taxon>
        <taxon>Bacillota</taxon>
        <taxon>Bacilli</taxon>
        <taxon>Bacillales</taxon>
        <taxon>Bacillaceae</taxon>
        <taxon>Priestia</taxon>
    </lineage>
</organism>
<sequence length="144" mass="16536">MSSISFEFHLNLAKLIMKRYPNITLHFIASERLNDLAQRSVENGIKAFHSKHLKVKELLAFLMDDRKEPDILMNDHSSNSFKEIELNILQLLGKGHTITYVTEKLGLSSHRLEGYLSSITKQLGVHSYQEAIQKAFNQKLINVD</sequence>
<dbReference type="KEGG" id="beo:BEH_02130"/>
<evidence type="ECO:0008006" key="5">
    <source>
        <dbReference type="Google" id="ProtNLM"/>
    </source>
</evidence>
<evidence type="ECO:0000256" key="2">
    <source>
        <dbReference type="ARBA" id="ARBA00023163"/>
    </source>
</evidence>
<dbReference type="GO" id="GO:0006355">
    <property type="term" value="P:regulation of DNA-templated transcription"/>
    <property type="evidence" value="ECO:0007669"/>
    <property type="project" value="InterPro"/>
</dbReference>
<name>A0A0H4KRW4_9BACI</name>